<dbReference type="SUPFAM" id="SSF52540">
    <property type="entry name" value="P-loop containing nucleoside triphosphate hydrolases"/>
    <property type="match status" value="1"/>
</dbReference>
<dbReference type="GO" id="GO:0005524">
    <property type="term" value="F:ATP binding"/>
    <property type="evidence" value="ECO:0007669"/>
    <property type="project" value="UniProtKB-KW"/>
</dbReference>
<dbReference type="Proteomes" id="UP001595617">
    <property type="component" value="Unassembled WGS sequence"/>
</dbReference>
<dbReference type="InterPro" id="IPR017911">
    <property type="entry name" value="MacB-like_ATP-bd"/>
</dbReference>
<dbReference type="InterPro" id="IPR027417">
    <property type="entry name" value="P-loop_NTPase"/>
</dbReference>
<evidence type="ECO:0000259" key="4">
    <source>
        <dbReference type="PROSITE" id="PS50893"/>
    </source>
</evidence>
<dbReference type="Gene3D" id="3.40.50.300">
    <property type="entry name" value="P-loop containing nucleotide triphosphate hydrolases"/>
    <property type="match status" value="1"/>
</dbReference>
<dbReference type="PROSITE" id="PS50893">
    <property type="entry name" value="ABC_TRANSPORTER_2"/>
    <property type="match status" value="1"/>
</dbReference>
<dbReference type="RefSeq" id="WP_380693282.1">
    <property type="nucleotide sequence ID" value="NZ_JBHRYR010000002.1"/>
</dbReference>
<keyword evidence="6" id="KW-1185">Reference proteome</keyword>
<reference evidence="6" key="1">
    <citation type="journal article" date="2019" name="Int. J. Syst. Evol. Microbiol.">
        <title>The Global Catalogue of Microorganisms (GCM) 10K type strain sequencing project: providing services to taxonomists for standard genome sequencing and annotation.</title>
        <authorList>
            <consortium name="The Broad Institute Genomics Platform"/>
            <consortium name="The Broad Institute Genome Sequencing Center for Infectious Disease"/>
            <person name="Wu L."/>
            <person name="Ma J."/>
        </authorList>
    </citation>
    <scope>NUCLEOTIDE SEQUENCE [LARGE SCALE GENOMIC DNA]</scope>
    <source>
        <strain evidence="6">IBRC 10765</strain>
    </source>
</reference>
<dbReference type="InterPro" id="IPR003593">
    <property type="entry name" value="AAA+_ATPase"/>
</dbReference>
<dbReference type="InterPro" id="IPR003439">
    <property type="entry name" value="ABC_transporter-like_ATP-bd"/>
</dbReference>
<name>A0ABV7ZUH4_9GAMM</name>
<evidence type="ECO:0000256" key="3">
    <source>
        <dbReference type="ARBA" id="ARBA00022840"/>
    </source>
</evidence>
<dbReference type="Pfam" id="PF00005">
    <property type="entry name" value="ABC_tran"/>
    <property type="match status" value="1"/>
</dbReference>
<keyword evidence="3 5" id="KW-0067">ATP-binding</keyword>
<dbReference type="SMART" id="SM00382">
    <property type="entry name" value="AAA"/>
    <property type="match status" value="1"/>
</dbReference>
<organism evidence="5 6">
    <name type="scientific">Saccharospirillum mangrovi</name>
    <dbReference type="NCBI Taxonomy" id="2161747"/>
    <lineage>
        <taxon>Bacteria</taxon>
        <taxon>Pseudomonadati</taxon>
        <taxon>Pseudomonadota</taxon>
        <taxon>Gammaproteobacteria</taxon>
        <taxon>Oceanospirillales</taxon>
        <taxon>Saccharospirillaceae</taxon>
        <taxon>Saccharospirillum</taxon>
    </lineage>
</organism>
<evidence type="ECO:0000313" key="5">
    <source>
        <dbReference type="EMBL" id="MFC3851830.1"/>
    </source>
</evidence>
<keyword evidence="1" id="KW-0813">Transport</keyword>
<dbReference type="InterPro" id="IPR017871">
    <property type="entry name" value="ABC_transporter-like_CS"/>
</dbReference>
<comment type="caution">
    <text evidence="5">The sequence shown here is derived from an EMBL/GenBank/DDBJ whole genome shotgun (WGS) entry which is preliminary data.</text>
</comment>
<dbReference type="PANTHER" id="PTHR24220">
    <property type="entry name" value="IMPORT ATP-BINDING PROTEIN"/>
    <property type="match status" value="1"/>
</dbReference>
<dbReference type="CDD" id="cd03255">
    <property type="entry name" value="ABC_MJ0796_LolCDE_FtsE"/>
    <property type="match status" value="1"/>
</dbReference>
<protein>
    <submittedName>
        <fullName evidence="5">ABC transporter ATP-binding protein</fullName>
    </submittedName>
</protein>
<evidence type="ECO:0000256" key="1">
    <source>
        <dbReference type="ARBA" id="ARBA00022448"/>
    </source>
</evidence>
<dbReference type="InterPro" id="IPR015854">
    <property type="entry name" value="ABC_transpr_LolD-like"/>
</dbReference>
<gene>
    <name evidence="5" type="ORF">ACFOOG_03190</name>
</gene>
<dbReference type="PROSITE" id="PS00211">
    <property type="entry name" value="ABC_TRANSPORTER_1"/>
    <property type="match status" value="1"/>
</dbReference>
<feature type="domain" description="ABC transporter" evidence="4">
    <location>
        <begin position="9"/>
        <end position="230"/>
    </location>
</feature>
<accession>A0ABV7ZUH4</accession>
<sequence length="232" mass="26141">MSTQTEPAIHAHQLQFRWSKRQPTVLDIPELRIDQGERVFLFGPSGSGKTTLLNLLAGVTRPTSGQLHVMGEPMHRLSGRKRDHFRAQHIGIVFQQFNLIPYLTVTDNVRLAAHLGGKNDATCTDRIHDMLRALGLSDHHWRRPAHALSVGQQQRVAVARALINSPQLFIADEPSSALDSDHRDEFMHLMMQAADQHNSTVIFVSHDRALQSHFSRHLDLTQLQRAAVQETA</sequence>
<evidence type="ECO:0000313" key="6">
    <source>
        <dbReference type="Proteomes" id="UP001595617"/>
    </source>
</evidence>
<dbReference type="PANTHER" id="PTHR24220:SF611">
    <property type="entry name" value="ATP-BINDING COMPONENT OF ABC TRANSPORTER-RELATED"/>
    <property type="match status" value="1"/>
</dbReference>
<evidence type="ECO:0000256" key="2">
    <source>
        <dbReference type="ARBA" id="ARBA00022741"/>
    </source>
</evidence>
<dbReference type="EMBL" id="JBHRYR010000002">
    <property type="protein sequence ID" value="MFC3851830.1"/>
    <property type="molecule type" value="Genomic_DNA"/>
</dbReference>
<proteinExistence type="predicted"/>
<keyword evidence="2" id="KW-0547">Nucleotide-binding</keyword>